<dbReference type="Gene3D" id="3.40.630.30">
    <property type="match status" value="1"/>
</dbReference>
<name>A0A495VSR8_9PSEU</name>
<dbReference type="OrthoDB" id="3700890at2"/>
<proteinExistence type="predicted"/>
<sequence>MRVLRTPAEVAAANPDPLVRWAAQCLAPGRGGVAWSHGDAVGVHAPALNRHDRLVLAGPVEDVRAILRARARPGLRPLVTAGTAAALPEFPAAATFGWMERTGELPAPALPWLDESAWDDVESLLRKANPNSYVRPYEPGPRRWTGVRADDGTLVAVGADAWSAPGIGFIAGVATHPDHRGRGLSTRVCAFLTGALLAEHGACALMVDAGNRAAITVYERLGFAYRDVTALRDAGHTERPEQDREDSPLTGS</sequence>
<accession>A0A495VSR8</accession>
<gene>
    <name evidence="2" type="ORF">C8E97_0882</name>
</gene>
<reference evidence="2 3" key="1">
    <citation type="submission" date="2018-10" db="EMBL/GenBank/DDBJ databases">
        <title>Sequencing the genomes of 1000 actinobacteria strains.</title>
        <authorList>
            <person name="Klenk H.-P."/>
        </authorList>
    </citation>
    <scope>NUCLEOTIDE SEQUENCE [LARGE SCALE GENOMIC DNA]</scope>
    <source>
        <strain evidence="2 3">DSM 43800</strain>
    </source>
</reference>
<dbReference type="Proteomes" id="UP000282084">
    <property type="component" value="Unassembled WGS sequence"/>
</dbReference>
<dbReference type="GO" id="GO:0016747">
    <property type="term" value="F:acyltransferase activity, transferring groups other than amino-acyl groups"/>
    <property type="evidence" value="ECO:0007669"/>
    <property type="project" value="InterPro"/>
</dbReference>
<evidence type="ECO:0000259" key="1">
    <source>
        <dbReference type="PROSITE" id="PS51186"/>
    </source>
</evidence>
<keyword evidence="3" id="KW-1185">Reference proteome</keyword>
<dbReference type="EMBL" id="RBXO01000001">
    <property type="protein sequence ID" value="RKT52372.1"/>
    <property type="molecule type" value="Genomic_DNA"/>
</dbReference>
<organism evidence="2 3">
    <name type="scientific">Saccharothrix australiensis</name>
    <dbReference type="NCBI Taxonomy" id="2072"/>
    <lineage>
        <taxon>Bacteria</taxon>
        <taxon>Bacillati</taxon>
        <taxon>Actinomycetota</taxon>
        <taxon>Actinomycetes</taxon>
        <taxon>Pseudonocardiales</taxon>
        <taxon>Pseudonocardiaceae</taxon>
        <taxon>Saccharothrix</taxon>
    </lineage>
</organism>
<dbReference type="PROSITE" id="PS51186">
    <property type="entry name" value="GNAT"/>
    <property type="match status" value="1"/>
</dbReference>
<dbReference type="AlphaFoldDB" id="A0A495VSR8"/>
<evidence type="ECO:0000313" key="3">
    <source>
        <dbReference type="Proteomes" id="UP000282084"/>
    </source>
</evidence>
<comment type="caution">
    <text evidence="2">The sequence shown here is derived from an EMBL/GenBank/DDBJ whole genome shotgun (WGS) entry which is preliminary data.</text>
</comment>
<protein>
    <submittedName>
        <fullName evidence="2">FR47-like protein</fullName>
    </submittedName>
</protein>
<dbReference type="RefSeq" id="WP_121001873.1">
    <property type="nucleotide sequence ID" value="NZ_RBXO01000001.1"/>
</dbReference>
<dbReference type="Pfam" id="PF08445">
    <property type="entry name" value="FR47"/>
    <property type="match status" value="1"/>
</dbReference>
<dbReference type="CDD" id="cd04301">
    <property type="entry name" value="NAT_SF"/>
    <property type="match status" value="1"/>
</dbReference>
<dbReference type="SUPFAM" id="SSF55729">
    <property type="entry name" value="Acyl-CoA N-acyltransferases (Nat)"/>
    <property type="match status" value="1"/>
</dbReference>
<evidence type="ECO:0000313" key="2">
    <source>
        <dbReference type="EMBL" id="RKT52372.1"/>
    </source>
</evidence>
<feature type="domain" description="N-acetyltransferase" evidence="1">
    <location>
        <begin position="108"/>
        <end position="245"/>
    </location>
</feature>
<dbReference type="InterPro" id="IPR013653">
    <property type="entry name" value="GCN5-like_dom"/>
</dbReference>
<dbReference type="InterPro" id="IPR000182">
    <property type="entry name" value="GNAT_dom"/>
</dbReference>
<dbReference type="InterPro" id="IPR016181">
    <property type="entry name" value="Acyl_CoA_acyltransferase"/>
</dbReference>